<sequence length="144" mass="15825">MALRNYLYAKHDSHVEINTRINKAEISDQDSSTTRMSSSSPSTSSTSSSTIKPTGHGRSIPRNARHHHATLVSQQVNKVAHDLDEVSIDGGKKCTKSCESCKCEKEKEKGGGDDSVGHHHHHHDDEPSLKVEVAENEVDFTNVL</sequence>
<dbReference type="AlphaFoldDB" id="A0A8H8D9X3"/>
<feature type="compositionally biased region" description="Low complexity" evidence="1">
    <location>
        <begin position="31"/>
        <end position="50"/>
    </location>
</feature>
<organism evidence="2 3">
    <name type="scientific">Candida metapsilosis</name>
    <dbReference type="NCBI Taxonomy" id="273372"/>
    <lineage>
        <taxon>Eukaryota</taxon>
        <taxon>Fungi</taxon>
        <taxon>Dikarya</taxon>
        <taxon>Ascomycota</taxon>
        <taxon>Saccharomycotina</taxon>
        <taxon>Pichiomycetes</taxon>
        <taxon>Debaryomycetaceae</taxon>
        <taxon>Candida/Lodderomyces clade</taxon>
        <taxon>Candida</taxon>
    </lineage>
</organism>
<evidence type="ECO:0000256" key="1">
    <source>
        <dbReference type="SAM" id="MobiDB-lite"/>
    </source>
</evidence>
<dbReference type="OrthoDB" id="4025778at2759"/>
<feature type="region of interest" description="Disordered" evidence="1">
    <location>
        <begin position="105"/>
        <end position="144"/>
    </location>
</feature>
<protein>
    <submittedName>
        <fullName evidence="2">Uncharacterized protein</fullName>
    </submittedName>
</protein>
<dbReference type="GeneID" id="93652800"/>
<feature type="region of interest" description="Disordered" evidence="1">
    <location>
        <begin position="23"/>
        <end position="78"/>
    </location>
</feature>
<reference evidence="2 3" key="1">
    <citation type="submission" date="2020-12" db="EMBL/GenBank/DDBJ databases">
        <title>Effect of drift, selection, and recombination on the evolution of hybrid genomes in Candida yeast pathogens.</title>
        <authorList>
            <person name="Mixao V."/>
            <person name="Ksiezopolska E."/>
            <person name="Saus E."/>
            <person name="Boekhout T."/>
            <person name="Gacser A."/>
            <person name="Gabaldon T."/>
        </authorList>
    </citation>
    <scope>NUCLEOTIDE SEQUENCE [LARGE SCALE GENOMIC DNA]</scope>
    <source>
        <strain evidence="2 3">BP57</strain>
    </source>
</reference>
<keyword evidence="3" id="KW-1185">Reference proteome</keyword>
<dbReference type="RefSeq" id="XP_067547759.1">
    <property type="nucleotide sequence ID" value="XM_067693216.1"/>
</dbReference>
<name>A0A8H8D9X3_9ASCO</name>
<evidence type="ECO:0000313" key="3">
    <source>
        <dbReference type="Proteomes" id="UP000669133"/>
    </source>
</evidence>
<comment type="caution">
    <text evidence="2">The sequence shown here is derived from an EMBL/GenBank/DDBJ whole genome shotgun (WGS) entry which is preliminary data.</text>
</comment>
<dbReference type="Proteomes" id="UP000669133">
    <property type="component" value="Unassembled WGS sequence"/>
</dbReference>
<proteinExistence type="predicted"/>
<gene>
    <name evidence="2" type="ORF">I9W82_004171</name>
</gene>
<evidence type="ECO:0000313" key="2">
    <source>
        <dbReference type="EMBL" id="KAG5418643.1"/>
    </source>
</evidence>
<feature type="compositionally biased region" description="Basic and acidic residues" evidence="1">
    <location>
        <begin position="105"/>
        <end position="133"/>
    </location>
</feature>
<accession>A0A8H8D9X3</accession>
<dbReference type="EMBL" id="JAEOAQ010000005">
    <property type="protein sequence ID" value="KAG5418643.1"/>
    <property type="molecule type" value="Genomic_DNA"/>
</dbReference>